<dbReference type="AlphaFoldDB" id="A0A8H4X6G0"/>
<accession>A0A8H4X6G0</accession>
<feature type="compositionally biased region" description="Polar residues" evidence="1">
    <location>
        <begin position="92"/>
        <end position="122"/>
    </location>
</feature>
<dbReference type="OrthoDB" id="5062908at2759"/>
<feature type="compositionally biased region" description="Basic and acidic residues" evidence="1">
    <location>
        <begin position="308"/>
        <end position="317"/>
    </location>
</feature>
<feature type="region of interest" description="Disordered" evidence="1">
    <location>
        <begin position="428"/>
        <end position="484"/>
    </location>
</feature>
<feature type="domain" description="C2H2-type" evidence="2">
    <location>
        <begin position="364"/>
        <end position="390"/>
    </location>
</feature>
<dbReference type="SMART" id="SM00355">
    <property type="entry name" value="ZnF_C2H2"/>
    <property type="match status" value="2"/>
</dbReference>
<dbReference type="EMBL" id="JABEXW010000529">
    <property type="protein sequence ID" value="KAF4962731.1"/>
    <property type="molecule type" value="Genomic_DNA"/>
</dbReference>
<dbReference type="Pfam" id="PF26176">
    <property type="entry name" value="zf_C2H2_17_2"/>
    <property type="match status" value="1"/>
</dbReference>
<dbReference type="InterPro" id="IPR059009">
    <property type="entry name" value="Znf_C2H2_17_1st"/>
</dbReference>
<proteinExistence type="predicted"/>
<organism evidence="3 4">
    <name type="scientific">Fusarium sarcochroum</name>
    <dbReference type="NCBI Taxonomy" id="1208366"/>
    <lineage>
        <taxon>Eukaryota</taxon>
        <taxon>Fungi</taxon>
        <taxon>Dikarya</taxon>
        <taxon>Ascomycota</taxon>
        <taxon>Pezizomycotina</taxon>
        <taxon>Sordariomycetes</taxon>
        <taxon>Hypocreomycetidae</taxon>
        <taxon>Hypocreales</taxon>
        <taxon>Nectriaceae</taxon>
        <taxon>Fusarium</taxon>
        <taxon>Fusarium lateritium species complex</taxon>
    </lineage>
</organism>
<evidence type="ECO:0000259" key="2">
    <source>
        <dbReference type="SMART" id="SM00355"/>
    </source>
</evidence>
<feature type="region of interest" description="Disordered" evidence="1">
    <location>
        <begin position="91"/>
        <end position="142"/>
    </location>
</feature>
<dbReference type="InterPro" id="IPR059095">
    <property type="entry name" value="Znf_C2H2_17_2nd"/>
</dbReference>
<protein>
    <recommendedName>
        <fullName evidence="2">C2H2-type domain-containing protein</fullName>
    </recommendedName>
</protein>
<evidence type="ECO:0000256" key="1">
    <source>
        <dbReference type="SAM" id="MobiDB-lite"/>
    </source>
</evidence>
<feature type="region of interest" description="Disordered" evidence="1">
    <location>
        <begin position="297"/>
        <end position="317"/>
    </location>
</feature>
<dbReference type="Proteomes" id="UP000622797">
    <property type="component" value="Unassembled WGS sequence"/>
</dbReference>
<sequence>MTVTLVTQPATMHGFKNSDLDEVHSLSSDYSFSQPSMANPSGFFSFSQTEPPADLYAGPTWATTVEGPQNFQDFSDNGSAHSGEAEEFIFTSGHTTPRGTRVHSQGNWTASRTAASATQGGQAMSRVSSSRSSGSSLSQSSHLSNLDFTGNASALQTGNQAGAAMHGIDSCLLDPTDGIDGFSTQMYWPGYSLDGSLNGDATFPLPSTSPLHVVPSHMQLGPDSLAENSPPSPWDCFSSSISRSSSPNTIEDLWFPTQSPNSSPQIQCQSPSLDRNIPLIPEDANGKVIPQLDESLSLPSAFTGPRRQNSDGESARDHDLYKKAAPFEDGLYHCPWEGDASCNHKPEKLKCNYDKFVDSHLKPYRCKAESCEGARFSSTACLLRHEREAHGLHGHGDKPFLCVYEGCERAVLGNGFPRQWNLRDHMKRVHNDHGSSGGSPTTGPAQPVKGRKRKTETSEAQTSNTRKAVVKSMPPPPEPKENKTQPLLDQWMEHRKAVESLMHTLVKPEDAQNLQQIGTIQKRLSSMVKLTTDLNAINNPGNTLIGTG</sequence>
<feature type="compositionally biased region" description="Low complexity" evidence="1">
    <location>
        <begin position="125"/>
        <end position="142"/>
    </location>
</feature>
<reference evidence="3" key="2">
    <citation type="submission" date="2020-05" db="EMBL/GenBank/DDBJ databases">
        <authorList>
            <person name="Kim H.-S."/>
            <person name="Proctor R.H."/>
            <person name="Brown D.W."/>
        </authorList>
    </citation>
    <scope>NUCLEOTIDE SEQUENCE</scope>
    <source>
        <strain evidence="3">NRRL 20472</strain>
    </source>
</reference>
<name>A0A8H4X6G0_9HYPO</name>
<dbReference type="Gene3D" id="3.30.160.60">
    <property type="entry name" value="Classic Zinc Finger"/>
    <property type="match status" value="1"/>
</dbReference>
<dbReference type="Pfam" id="PF26177">
    <property type="entry name" value="zf_C2H2_17_1st"/>
    <property type="match status" value="1"/>
</dbReference>
<feature type="domain" description="C2H2-type" evidence="2">
    <location>
        <begin position="400"/>
        <end position="430"/>
    </location>
</feature>
<gene>
    <name evidence="3" type="ORF">FSARC_9200</name>
</gene>
<keyword evidence="4" id="KW-1185">Reference proteome</keyword>
<dbReference type="InterPro" id="IPR013087">
    <property type="entry name" value="Znf_C2H2_type"/>
</dbReference>
<evidence type="ECO:0000313" key="4">
    <source>
        <dbReference type="Proteomes" id="UP000622797"/>
    </source>
</evidence>
<comment type="caution">
    <text evidence="3">The sequence shown here is derived from an EMBL/GenBank/DDBJ whole genome shotgun (WGS) entry which is preliminary data.</text>
</comment>
<evidence type="ECO:0000313" key="3">
    <source>
        <dbReference type="EMBL" id="KAF4962731.1"/>
    </source>
</evidence>
<reference evidence="3" key="1">
    <citation type="journal article" date="2020" name="BMC Genomics">
        <title>Correction to: Identification and distribution of gene clusters required for synthesis of sphingolipid metabolism inhibitors in diverse species of the filamentous fungus Fusarium.</title>
        <authorList>
            <person name="Kim H.S."/>
            <person name="Lohmar J.M."/>
            <person name="Busman M."/>
            <person name="Brown D.W."/>
            <person name="Naumann T.A."/>
            <person name="Divon H.H."/>
            <person name="Lysoe E."/>
            <person name="Uhlig S."/>
            <person name="Proctor R.H."/>
        </authorList>
    </citation>
    <scope>NUCLEOTIDE SEQUENCE</scope>
    <source>
        <strain evidence="3">NRRL 20472</strain>
    </source>
</reference>